<dbReference type="EMBL" id="QHCT01000006">
    <property type="protein sequence ID" value="RHX87025.1"/>
    <property type="molecule type" value="Genomic_DNA"/>
</dbReference>
<gene>
    <name evidence="2" type="ORF">DLM75_18790</name>
</gene>
<feature type="compositionally biased region" description="Basic residues" evidence="1">
    <location>
        <begin position="59"/>
        <end position="73"/>
    </location>
</feature>
<evidence type="ECO:0000313" key="3">
    <source>
        <dbReference type="Proteomes" id="UP000265798"/>
    </source>
</evidence>
<evidence type="ECO:0000256" key="1">
    <source>
        <dbReference type="SAM" id="MobiDB-lite"/>
    </source>
</evidence>
<proteinExistence type="predicted"/>
<protein>
    <submittedName>
        <fullName evidence="2">Uncharacterized protein</fullName>
    </submittedName>
</protein>
<evidence type="ECO:0000313" key="2">
    <source>
        <dbReference type="EMBL" id="RHX87025.1"/>
    </source>
</evidence>
<dbReference type="Proteomes" id="UP000265798">
    <property type="component" value="Unassembled WGS sequence"/>
</dbReference>
<sequence length="107" mass="12105">MLRIDLRLQPICISYTTPIERPIGSEIAKSREALALCEAKMSDSKPLHSKSISKNFLKSLKHHSKQNKAKPKAAKQSVGFLRSKDERQQTASQQIYLEELPQITQTS</sequence>
<organism evidence="2 3">
    <name type="scientific">Leptospira stimsonii</name>
    <dbReference type="NCBI Taxonomy" id="2202203"/>
    <lineage>
        <taxon>Bacteria</taxon>
        <taxon>Pseudomonadati</taxon>
        <taxon>Spirochaetota</taxon>
        <taxon>Spirochaetia</taxon>
        <taxon>Leptospirales</taxon>
        <taxon>Leptospiraceae</taxon>
        <taxon>Leptospira</taxon>
    </lineage>
</organism>
<comment type="caution">
    <text evidence="2">The sequence shown here is derived from an EMBL/GenBank/DDBJ whole genome shotgun (WGS) entry which is preliminary data.</text>
</comment>
<feature type="region of interest" description="Disordered" evidence="1">
    <location>
        <begin position="42"/>
        <end position="86"/>
    </location>
</feature>
<name>A0A396YWR6_9LEPT</name>
<dbReference type="AlphaFoldDB" id="A0A396YWR6"/>
<accession>A0A396YWR6</accession>
<reference evidence="3" key="1">
    <citation type="submission" date="2018-05" db="EMBL/GenBank/DDBJ databases">
        <title>Leptospira yasudae sp. nov. and Leptospira stimsonii sp. nov., two pathogenic species of the genus Leptospira isolated from environmental sources.</title>
        <authorList>
            <person name="Casanovas-Massana A."/>
            <person name="Hamond C."/>
            <person name="Santos L.A."/>
            <person name="Hacker K.P."/>
            <person name="Balassiano I."/>
            <person name="Medeiros M.A."/>
            <person name="Reis M.G."/>
            <person name="Ko A.I."/>
            <person name="Wunder E.A."/>
        </authorList>
    </citation>
    <scope>NUCLEOTIDE SEQUENCE [LARGE SCALE GENOMIC DNA]</scope>
    <source>
        <strain evidence="3">Yale</strain>
    </source>
</reference>